<evidence type="ECO:0000256" key="11">
    <source>
        <dbReference type="ARBA" id="ARBA00023251"/>
    </source>
</evidence>
<comment type="similarity">
    <text evidence="2 15">Belongs to the UppP family.</text>
</comment>
<dbReference type="NCBIfam" id="NF001390">
    <property type="entry name" value="PRK00281.1-4"/>
    <property type="match status" value="1"/>
</dbReference>
<dbReference type="PANTHER" id="PTHR30622:SF3">
    <property type="entry name" value="UNDECAPRENYL-DIPHOSPHATASE"/>
    <property type="match status" value="1"/>
</dbReference>
<dbReference type="PANTHER" id="PTHR30622">
    <property type="entry name" value="UNDECAPRENYL-DIPHOSPHATASE"/>
    <property type="match status" value="1"/>
</dbReference>
<keyword evidence="15" id="KW-0133">Cell shape</keyword>
<evidence type="ECO:0000256" key="3">
    <source>
        <dbReference type="ARBA" id="ARBA00012374"/>
    </source>
</evidence>
<keyword evidence="15" id="KW-0961">Cell wall biogenesis/degradation</keyword>
<keyword evidence="8 15" id="KW-0378">Hydrolase</keyword>
<evidence type="ECO:0000256" key="15">
    <source>
        <dbReference type="HAMAP-Rule" id="MF_01006"/>
    </source>
</evidence>
<keyword evidence="9 15" id="KW-1133">Transmembrane helix</keyword>
<keyword evidence="15" id="KW-0573">Peptidoglycan synthesis</keyword>
<feature type="transmembrane region" description="Helical" evidence="15">
    <location>
        <begin position="12"/>
        <end position="33"/>
    </location>
</feature>
<dbReference type="GO" id="GO:0050380">
    <property type="term" value="F:undecaprenyl-diphosphatase activity"/>
    <property type="evidence" value="ECO:0007669"/>
    <property type="project" value="UniProtKB-UniRule"/>
</dbReference>
<dbReference type="AlphaFoldDB" id="N9DIB1"/>
<proteinExistence type="inferred from homology"/>
<dbReference type="PATRIC" id="fig|1120925.3.peg.2299"/>
<evidence type="ECO:0000256" key="1">
    <source>
        <dbReference type="ARBA" id="ARBA00004651"/>
    </source>
</evidence>
<reference evidence="16 17" key="1">
    <citation type="submission" date="2013-02" db="EMBL/GenBank/DDBJ databases">
        <title>The Genome Sequence of Acinetobacter bouvetii CIP 107468.</title>
        <authorList>
            <consortium name="The Broad Institute Genome Sequencing Platform"/>
            <consortium name="The Broad Institute Genome Sequencing Center for Infectious Disease"/>
            <person name="Cerqueira G."/>
            <person name="Feldgarden M."/>
            <person name="Courvalin P."/>
            <person name="Perichon B."/>
            <person name="Grillot-Courvalin C."/>
            <person name="Clermont D."/>
            <person name="Rocha E."/>
            <person name="Yoon E.-J."/>
            <person name="Nemec A."/>
            <person name="Walker B."/>
            <person name="Young S.K."/>
            <person name="Zeng Q."/>
            <person name="Gargeya S."/>
            <person name="Fitzgerald M."/>
            <person name="Haas B."/>
            <person name="Abouelleil A."/>
            <person name="Alvarado L."/>
            <person name="Arachchi H.M."/>
            <person name="Berlin A.M."/>
            <person name="Chapman S.B."/>
            <person name="Dewar J."/>
            <person name="Goldberg J."/>
            <person name="Griggs A."/>
            <person name="Gujja S."/>
            <person name="Hansen M."/>
            <person name="Howarth C."/>
            <person name="Imamovic A."/>
            <person name="Larimer J."/>
            <person name="McCowan C."/>
            <person name="Murphy C."/>
            <person name="Neiman D."/>
            <person name="Pearson M."/>
            <person name="Priest M."/>
            <person name="Roberts A."/>
            <person name="Saif S."/>
            <person name="Shea T."/>
            <person name="Sisk P."/>
            <person name="Sykes S."/>
            <person name="Wortman J."/>
            <person name="Nusbaum C."/>
            <person name="Birren B."/>
        </authorList>
    </citation>
    <scope>NUCLEOTIDE SEQUENCE [LARGE SCALE GENOMIC DNA]</scope>
    <source>
        <strain evidence="16 17">CIP 107468</strain>
    </source>
</reference>
<feature type="transmembrane region" description="Helical" evidence="15">
    <location>
        <begin position="264"/>
        <end position="283"/>
    </location>
</feature>
<dbReference type="NCBIfam" id="TIGR00753">
    <property type="entry name" value="undec_PP_bacA"/>
    <property type="match status" value="1"/>
</dbReference>
<keyword evidence="5 15" id="KW-1003">Cell membrane</keyword>
<comment type="caution">
    <text evidence="16">The sequence shown here is derived from an EMBL/GenBank/DDBJ whole genome shotgun (WGS) entry which is preliminary data.</text>
</comment>
<name>N9DIB1_9GAMM</name>
<dbReference type="InterPro" id="IPR003824">
    <property type="entry name" value="UppP"/>
</dbReference>
<evidence type="ECO:0000313" key="17">
    <source>
        <dbReference type="Proteomes" id="UP000018460"/>
    </source>
</evidence>
<dbReference type="GO" id="GO:0046677">
    <property type="term" value="P:response to antibiotic"/>
    <property type="evidence" value="ECO:0007669"/>
    <property type="project" value="UniProtKB-UniRule"/>
</dbReference>
<protein>
    <recommendedName>
        <fullName evidence="4 15">Undecaprenyl-diphosphatase</fullName>
        <ecNumber evidence="3 15">3.6.1.27</ecNumber>
    </recommendedName>
    <alternativeName>
        <fullName evidence="13 15">Bacitracin resistance protein</fullName>
    </alternativeName>
    <alternativeName>
        <fullName evidence="12 15">Undecaprenyl pyrophosphate phosphatase</fullName>
    </alternativeName>
</protein>
<keyword evidence="11 15" id="KW-0046">Antibiotic resistance</keyword>
<evidence type="ECO:0000313" key="16">
    <source>
        <dbReference type="EMBL" id="ENV82374.1"/>
    </source>
</evidence>
<evidence type="ECO:0000256" key="2">
    <source>
        <dbReference type="ARBA" id="ARBA00010621"/>
    </source>
</evidence>
<dbReference type="EC" id="3.6.1.27" evidence="3 15"/>
<keyword evidence="6" id="KW-0997">Cell inner membrane</keyword>
<dbReference type="GO" id="GO:0071555">
    <property type="term" value="P:cell wall organization"/>
    <property type="evidence" value="ECO:0007669"/>
    <property type="project" value="UniProtKB-KW"/>
</dbReference>
<dbReference type="eggNOG" id="COG1968">
    <property type="taxonomic scope" value="Bacteria"/>
</dbReference>
<comment type="miscellaneous">
    <text evidence="15">Bacitracin is thought to be involved in the inhibition of peptidoglycan synthesis by sequestering undecaprenyl diphosphate, thereby reducing the pool of lipid carrier available.</text>
</comment>
<comment type="function">
    <text evidence="15">Catalyzes the dephosphorylation of undecaprenyl diphosphate (UPP). Confers resistance to bacitracin.</text>
</comment>
<feature type="transmembrane region" description="Helical" evidence="15">
    <location>
        <begin position="236"/>
        <end position="257"/>
    </location>
</feature>
<keyword evidence="7 15" id="KW-0812">Transmembrane</keyword>
<comment type="catalytic activity">
    <reaction evidence="14 15">
        <text>di-trans,octa-cis-undecaprenyl diphosphate + H2O = di-trans,octa-cis-undecaprenyl phosphate + phosphate + H(+)</text>
        <dbReference type="Rhea" id="RHEA:28094"/>
        <dbReference type="ChEBI" id="CHEBI:15377"/>
        <dbReference type="ChEBI" id="CHEBI:15378"/>
        <dbReference type="ChEBI" id="CHEBI:43474"/>
        <dbReference type="ChEBI" id="CHEBI:58405"/>
        <dbReference type="ChEBI" id="CHEBI:60392"/>
        <dbReference type="EC" id="3.6.1.27"/>
    </reaction>
</comment>
<evidence type="ECO:0000256" key="14">
    <source>
        <dbReference type="ARBA" id="ARBA00047594"/>
    </source>
</evidence>
<keyword evidence="10 15" id="KW-0472">Membrane</keyword>
<dbReference type="GO" id="GO:0009252">
    <property type="term" value="P:peptidoglycan biosynthetic process"/>
    <property type="evidence" value="ECO:0007669"/>
    <property type="project" value="UniProtKB-KW"/>
</dbReference>
<evidence type="ECO:0000256" key="5">
    <source>
        <dbReference type="ARBA" id="ARBA00022475"/>
    </source>
</evidence>
<accession>N9DIB1</accession>
<dbReference type="HAMAP" id="MF_01006">
    <property type="entry name" value="Undec_diphosphatase"/>
    <property type="match status" value="1"/>
</dbReference>
<gene>
    <name evidence="15" type="primary">uppP</name>
    <name evidence="16" type="ORF">F941_02174</name>
</gene>
<dbReference type="Pfam" id="PF02673">
    <property type="entry name" value="BacA"/>
    <property type="match status" value="1"/>
</dbReference>
<dbReference type="Proteomes" id="UP000018460">
    <property type="component" value="Unassembled WGS sequence"/>
</dbReference>
<evidence type="ECO:0000256" key="12">
    <source>
        <dbReference type="ARBA" id="ARBA00032707"/>
    </source>
</evidence>
<dbReference type="GO" id="GO:0008360">
    <property type="term" value="P:regulation of cell shape"/>
    <property type="evidence" value="ECO:0007669"/>
    <property type="project" value="UniProtKB-KW"/>
</dbReference>
<evidence type="ECO:0000256" key="7">
    <source>
        <dbReference type="ARBA" id="ARBA00022692"/>
    </source>
</evidence>
<evidence type="ECO:0000256" key="8">
    <source>
        <dbReference type="ARBA" id="ARBA00022801"/>
    </source>
</evidence>
<organism evidence="16 17">
    <name type="scientific">Acinetobacter bouvetii DSM 14964 = CIP 107468</name>
    <dbReference type="NCBI Taxonomy" id="1120925"/>
    <lineage>
        <taxon>Bacteria</taxon>
        <taxon>Pseudomonadati</taxon>
        <taxon>Pseudomonadota</taxon>
        <taxon>Gammaproteobacteria</taxon>
        <taxon>Moraxellales</taxon>
        <taxon>Moraxellaceae</taxon>
        <taxon>Acinetobacter</taxon>
    </lineage>
</organism>
<evidence type="ECO:0000256" key="4">
    <source>
        <dbReference type="ARBA" id="ARBA00021581"/>
    </source>
</evidence>
<evidence type="ECO:0000256" key="6">
    <source>
        <dbReference type="ARBA" id="ARBA00022519"/>
    </source>
</evidence>
<dbReference type="GO" id="GO:0005886">
    <property type="term" value="C:plasma membrane"/>
    <property type="evidence" value="ECO:0007669"/>
    <property type="project" value="UniProtKB-SubCell"/>
</dbReference>
<dbReference type="EMBL" id="APQD01000015">
    <property type="protein sequence ID" value="ENV82374.1"/>
    <property type="molecule type" value="Genomic_DNA"/>
</dbReference>
<evidence type="ECO:0000256" key="10">
    <source>
        <dbReference type="ARBA" id="ARBA00023136"/>
    </source>
</evidence>
<comment type="subcellular location">
    <subcellularLocation>
        <location evidence="1 15">Cell membrane</location>
        <topology evidence="1 15">Multi-pass membrane protein</topology>
    </subcellularLocation>
</comment>
<feature type="transmembrane region" description="Helical" evidence="15">
    <location>
        <begin position="206"/>
        <end position="224"/>
    </location>
</feature>
<feature type="transmembrane region" description="Helical" evidence="15">
    <location>
        <begin position="102"/>
        <end position="121"/>
    </location>
</feature>
<sequence length="284" mass="31044">MQNALKKMPIFNLFILLFMHNLELLKALFLGLIEGLTEFLPISSTGHLILFGHLIDFQSDSGRAFEVIIQLGAILAVCWLYRQKIADLLKGFFSGDMHARRFSVNVFLAFLPAVVIGIFAVDFIKQVLFSPLVVACALIIGGLIIFAVEAKEFKPKTIEATDITFKQAILVGFAQCLAMIPGTSRSGATIIGGMLSGLSRKAATEFSFFLAMPTMLGAATYDLIRNASVLSSDNMMNIAAGFAAAFIAALLVVKALVKFVEKHTLRVFAWYRVILGVVLLIVFL</sequence>
<feature type="transmembrane region" description="Helical" evidence="15">
    <location>
        <begin position="127"/>
        <end position="148"/>
    </location>
</feature>
<feature type="transmembrane region" description="Helical" evidence="15">
    <location>
        <begin position="64"/>
        <end position="81"/>
    </location>
</feature>
<keyword evidence="17" id="KW-1185">Reference proteome</keyword>
<evidence type="ECO:0000256" key="9">
    <source>
        <dbReference type="ARBA" id="ARBA00022989"/>
    </source>
</evidence>
<evidence type="ECO:0000256" key="13">
    <source>
        <dbReference type="ARBA" id="ARBA00032932"/>
    </source>
</evidence>
<dbReference type="NCBIfam" id="NF001389">
    <property type="entry name" value="PRK00281.1-2"/>
    <property type="match status" value="1"/>
</dbReference>